<accession>A0AAD4ML97</accession>
<name>A0AAD4ML97_9BILA</name>
<organism evidence="3 4">
    <name type="scientific">Ditylenchus destructor</name>
    <dbReference type="NCBI Taxonomy" id="166010"/>
    <lineage>
        <taxon>Eukaryota</taxon>
        <taxon>Metazoa</taxon>
        <taxon>Ecdysozoa</taxon>
        <taxon>Nematoda</taxon>
        <taxon>Chromadorea</taxon>
        <taxon>Rhabditida</taxon>
        <taxon>Tylenchina</taxon>
        <taxon>Tylenchomorpha</taxon>
        <taxon>Sphaerularioidea</taxon>
        <taxon>Anguinidae</taxon>
        <taxon>Anguininae</taxon>
        <taxon>Ditylenchus</taxon>
    </lineage>
</organism>
<comment type="caution">
    <text evidence="3">The sequence shown here is derived from an EMBL/GenBank/DDBJ whole genome shotgun (WGS) entry which is preliminary data.</text>
</comment>
<feature type="compositionally biased region" description="Basic and acidic residues" evidence="2">
    <location>
        <begin position="390"/>
        <end position="408"/>
    </location>
</feature>
<dbReference type="Proteomes" id="UP001201812">
    <property type="component" value="Unassembled WGS sequence"/>
</dbReference>
<keyword evidence="1" id="KW-0175">Coiled coil</keyword>
<reference evidence="3" key="1">
    <citation type="submission" date="2022-01" db="EMBL/GenBank/DDBJ databases">
        <title>Genome Sequence Resource for Two Populations of Ditylenchus destructor, the Migratory Endoparasitic Phytonematode.</title>
        <authorList>
            <person name="Zhang H."/>
            <person name="Lin R."/>
            <person name="Xie B."/>
        </authorList>
    </citation>
    <scope>NUCLEOTIDE SEQUENCE</scope>
    <source>
        <strain evidence="3">BazhouSP</strain>
    </source>
</reference>
<dbReference type="EMBL" id="JAKKPZ010000217">
    <property type="protein sequence ID" value="KAI1698461.1"/>
    <property type="molecule type" value="Genomic_DNA"/>
</dbReference>
<evidence type="ECO:0000313" key="4">
    <source>
        <dbReference type="Proteomes" id="UP001201812"/>
    </source>
</evidence>
<evidence type="ECO:0000256" key="2">
    <source>
        <dbReference type="SAM" id="MobiDB-lite"/>
    </source>
</evidence>
<keyword evidence="4" id="KW-1185">Reference proteome</keyword>
<sequence length="423" mass="48159">MTGEKRLRINANISFFGFQHYPGTLEYDVNSRSFVLSFHHPHNFIPSAIFVPLSEVLPLNKREFVIGNTMVIEVKCGYIVKYANGIVTKLVNELRLSKLQPTDKQALLNLLLELVGVESEIRKTNMPPQLPNKQEIEESKAELEAAQMRVKNLEESICGLEKKLQDSEAKNEEISEGNQYISERNRQLTTELQALESKNKEILERIRELEQKLSNSQAKIRDFEAQFAQTDVGQLVTFLEKKSESLKNCEVSRLQDSVETKNNEIARLKHSLETKNIELQTERELRCDIADQLGKKEEEAAKLFDESAKAKKEFSDLQERFETAVKQLENWDYVHQQLGKIAKYGDAIRKMTAESKDEQSLQELSPPRLDPTVSPAAWNRQNQGSGSDGDSPKKARIDPKKPKEDDGAKNAANVASRSFENIL</sequence>
<proteinExistence type="predicted"/>
<feature type="coiled-coil region" evidence="1">
    <location>
        <begin position="133"/>
        <end position="226"/>
    </location>
</feature>
<gene>
    <name evidence="3" type="ORF">DdX_17885</name>
</gene>
<dbReference type="AlphaFoldDB" id="A0AAD4ML97"/>
<evidence type="ECO:0000313" key="3">
    <source>
        <dbReference type="EMBL" id="KAI1698461.1"/>
    </source>
</evidence>
<evidence type="ECO:0000256" key="1">
    <source>
        <dbReference type="SAM" id="Coils"/>
    </source>
</evidence>
<protein>
    <submittedName>
        <fullName evidence="3">Uncharacterized protein</fullName>
    </submittedName>
</protein>
<feature type="compositionally biased region" description="Polar residues" evidence="2">
    <location>
        <begin position="413"/>
        <end position="423"/>
    </location>
</feature>
<feature type="region of interest" description="Disordered" evidence="2">
    <location>
        <begin position="353"/>
        <end position="423"/>
    </location>
</feature>
<feature type="coiled-coil region" evidence="1">
    <location>
        <begin position="251"/>
        <end position="320"/>
    </location>
</feature>